<keyword evidence="3" id="KW-0378">Hydrolase</keyword>
<keyword evidence="1" id="KW-1133">Transmembrane helix</keyword>
<protein>
    <submittedName>
        <fullName evidence="3">CAAX protease self-immunity</fullName>
    </submittedName>
</protein>
<evidence type="ECO:0000259" key="2">
    <source>
        <dbReference type="Pfam" id="PF02517"/>
    </source>
</evidence>
<evidence type="ECO:0000313" key="4">
    <source>
        <dbReference type="Proteomes" id="UP000186002"/>
    </source>
</evidence>
<keyword evidence="1" id="KW-0472">Membrane</keyword>
<accession>A0A1M7HXF3</accession>
<feature type="transmembrane region" description="Helical" evidence="1">
    <location>
        <begin position="211"/>
        <end position="230"/>
    </location>
</feature>
<dbReference type="STRING" id="735517.SAMN05444272_2353"/>
<organism evidence="3 4">
    <name type="scientific">Roseibium suaedae</name>
    <dbReference type="NCBI Taxonomy" id="735517"/>
    <lineage>
        <taxon>Bacteria</taxon>
        <taxon>Pseudomonadati</taxon>
        <taxon>Pseudomonadota</taxon>
        <taxon>Alphaproteobacteria</taxon>
        <taxon>Hyphomicrobiales</taxon>
        <taxon>Stappiaceae</taxon>
        <taxon>Roseibium</taxon>
    </lineage>
</organism>
<dbReference type="RefSeq" id="WP_139251099.1">
    <property type="nucleotide sequence ID" value="NZ_FRBW01000002.1"/>
</dbReference>
<dbReference type="GO" id="GO:0004175">
    <property type="term" value="F:endopeptidase activity"/>
    <property type="evidence" value="ECO:0007669"/>
    <property type="project" value="UniProtKB-ARBA"/>
</dbReference>
<dbReference type="Proteomes" id="UP000186002">
    <property type="component" value="Unassembled WGS sequence"/>
</dbReference>
<gene>
    <name evidence="3" type="ORF">SAMN05444272_2353</name>
</gene>
<dbReference type="InterPro" id="IPR003675">
    <property type="entry name" value="Rce1/LyrA-like_dom"/>
</dbReference>
<feature type="transmembrane region" description="Helical" evidence="1">
    <location>
        <begin position="126"/>
        <end position="145"/>
    </location>
</feature>
<dbReference type="Pfam" id="PF02517">
    <property type="entry name" value="Rce1-like"/>
    <property type="match status" value="1"/>
</dbReference>
<name>A0A1M7HXF3_9HYPH</name>
<feature type="domain" description="CAAX prenyl protease 2/Lysostaphin resistance protein A-like" evidence="2">
    <location>
        <begin position="135"/>
        <end position="243"/>
    </location>
</feature>
<dbReference type="EMBL" id="FRBW01000002">
    <property type="protein sequence ID" value="SHM32797.1"/>
    <property type="molecule type" value="Genomic_DNA"/>
</dbReference>
<keyword evidence="4" id="KW-1185">Reference proteome</keyword>
<feature type="transmembrane region" description="Helical" evidence="1">
    <location>
        <begin position="52"/>
        <end position="71"/>
    </location>
</feature>
<keyword evidence="1" id="KW-0812">Transmembrane</keyword>
<evidence type="ECO:0000256" key="1">
    <source>
        <dbReference type="SAM" id="Phobius"/>
    </source>
</evidence>
<dbReference type="AlphaFoldDB" id="A0A1M7HXF3"/>
<sequence length="256" mass="26675">MIIKLRATALLTFACILGSLSILPTIIAARARIHAPDVPDWELYGSAVLQSVILFAPAAFLGLCAAQACGLKGAPLVERWVGADGKGAEPFGFLLAALAGIAGGTAMVLADVLVFQGHTFGLRPGFANVFAVQTFWTGLLGGILYGGINEEVLMRLFLVSSLIWGLSKIGGEEAAQSQSLRFLVVIAAALIFGLAHLPLTSTMVSIDMLVITRALVLNGIIGVLAGLVYLRYGFEAAVLTHAISHIPIQIGGGVLV</sequence>
<evidence type="ECO:0000313" key="3">
    <source>
        <dbReference type="EMBL" id="SHM32797.1"/>
    </source>
</evidence>
<dbReference type="GO" id="GO:0006508">
    <property type="term" value="P:proteolysis"/>
    <property type="evidence" value="ECO:0007669"/>
    <property type="project" value="UniProtKB-KW"/>
</dbReference>
<reference evidence="3 4" key="1">
    <citation type="submission" date="2016-11" db="EMBL/GenBank/DDBJ databases">
        <authorList>
            <person name="Jaros S."/>
            <person name="Januszkiewicz K."/>
            <person name="Wedrychowicz H."/>
        </authorList>
    </citation>
    <scope>NUCLEOTIDE SEQUENCE [LARGE SCALE GENOMIC DNA]</scope>
    <source>
        <strain evidence="3 4">DSM 22153</strain>
    </source>
</reference>
<dbReference type="OrthoDB" id="378663at2"/>
<feature type="transmembrane region" description="Helical" evidence="1">
    <location>
        <begin position="91"/>
        <end position="114"/>
    </location>
</feature>
<feature type="transmembrane region" description="Helical" evidence="1">
    <location>
        <begin position="182"/>
        <end position="199"/>
    </location>
</feature>
<proteinExistence type="predicted"/>
<dbReference type="GO" id="GO:0080120">
    <property type="term" value="P:CAAX-box protein maturation"/>
    <property type="evidence" value="ECO:0007669"/>
    <property type="project" value="UniProtKB-ARBA"/>
</dbReference>
<keyword evidence="3" id="KW-0645">Protease</keyword>